<evidence type="ECO:0000256" key="4">
    <source>
        <dbReference type="ARBA" id="ARBA00022670"/>
    </source>
</evidence>
<dbReference type="PRINTS" id="PR00731">
    <property type="entry name" value="CAULIMOPTASE"/>
</dbReference>
<dbReference type="KEGG" id="vg:26040127"/>
<dbReference type="GO" id="GO:0003964">
    <property type="term" value="F:RNA-directed DNA polymerase activity"/>
    <property type="evidence" value="ECO:0007669"/>
    <property type="project" value="UniProtKB-KW"/>
</dbReference>
<dbReference type="CDD" id="cd09274">
    <property type="entry name" value="RNase_HI_RT_Ty3"/>
    <property type="match status" value="1"/>
</dbReference>
<keyword evidence="7" id="KW-0540">Nuclease</keyword>
<dbReference type="InterPro" id="IPR043502">
    <property type="entry name" value="DNA/RNA_pol_sf"/>
</dbReference>
<reference evidence="14 15" key="1">
    <citation type="journal article" date="2015" name="Arch. Virol.">
        <title>Complete genome sequence of a tentative new caulimovirus from the medicinal plant Atractylodes macrocephala.</title>
        <authorList>
            <person name="Lim S."/>
            <person name="Igori D."/>
            <person name="Zhao F."/>
            <person name="Yoo R.H."/>
            <person name="An T.J."/>
            <person name="Lim H.S."/>
            <person name="Lee S.H."/>
            <person name="Moon J.S."/>
        </authorList>
    </citation>
    <scope>NUCLEOTIDE SEQUENCE [LARGE SCALE GENOMIC DNA]</scope>
    <source>
        <strain evidence="14">AMMV-ES</strain>
    </source>
</reference>
<dbReference type="OrthoDB" id="2224at10239"/>
<dbReference type="GO" id="GO:0006508">
    <property type="term" value="P:proteolysis"/>
    <property type="evidence" value="ECO:0007669"/>
    <property type="project" value="UniProtKB-KW"/>
</dbReference>
<dbReference type="GO" id="GO:0004190">
    <property type="term" value="F:aspartic-type endopeptidase activity"/>
    <property type="evidence" value="ECO:0007669"/>
    <property type="project" value="UniProtKB-KW"/>
</dbReference>
<dbReference type="GO" id="GO:0004519">
    <property type="term" value="F:endonuclease activity"/>
    <property type="evidence" value="ECO:0007669"/>
    <property type="project" value="UniProtKB-KW"/>
</dbReference>
<dbReference type="EC" id="2.7.7.49" evidence="2"/>
<evidence type="ECO:0000256" key="11">
    <source>
        <dbReference type="ARBA" id="ARBA00022918"/>
    </source>
</evidence>
<evidence type="ECO:0000256" key="5">
    <source>
        <dbReference type="ARBA" id="ARBA00022679"/>
    </source>
</evidence>
<dbReference type="Pfam" id="PF02160">
    <property type="entry name" value="Peptidase_A3"/>
    <property type="match status" value="1"/>
</dbReference>
<dbReference type="InterPro" id="IPR000588">
    <property type="entry name" value="Pept_A3A"/>
</dbReference>
<evidence type="ECO:0000313" key="15">
    <source>
        <dbReference type="Proteomes" id="UP000202510"/>
    </source>
</evidence>
<dbReference type="Proteomes" id="UP000202510">
    <property type="component" value="Segment"/>
</dbReference>
<sequence length="679" mass="78864">MDLLQKVQIQNNHQQLSLNATNTSSIYISGKLKFQGYKQLDLHCFVDTGASMCVASKHVIPEEHWENSSRQLLVKTANGMITINKVCKNIDIMIADTIFHIPTIYQQEIGIDLLLGNNFLLLYGPFTQYTDRIILFKENQPVIIGKVSKAYLHGMPGYLDSMKKNSRNPVPPPINITSNKIEDSKRFSVLKLQLLERGREIINRRLFLTQQDQLSTIEKLLDEVCSENPIDPHKSKKWMTASIKLKDPNTLVQVKPMQYCPEDRKEFAVQIKELLDLKIIIPSKSPHRSPAFLVENEAERRRGKKRMVVNYKKLNEVTLGDSHNLPNKDELLTLIRGKTIYSSFDCKSGFWQVLLDQESQLLTAFTCPTGHYQWKVVPFGLKQAPSIFQRHMNNAFREFEEFCCVYVDDILVFSKNETEHRKHVIAILEQCKNLGIILSKKKAHLFKTKINFLGLEIDQGSHKPQNHILEHIHKFPDRLEDKKQLQRFLGILTYASDYIPKLAQIRKPFQAKLKKDVTWSWTDSDTSLMIKIKKGLKSFPTLYHPKEEDNLIIECDASDSFWGGILKAKTIDEDKEYICRYTSGSFKQAELNYHSNEKEILAAMNTIKKFSGYLTPVKFLIRTDNKNFTFFLNTNHKGDYKQGRLIRWQMWFSRYSFTVEHLPGNKNVFADFLTREFNN</sequence>
<evidence type="ECO:0000256" key="1">
    <source>
        <dbReference type="ARBA" id="ARBA00007938"/>
    </source>
</evidence>
<keyword evidence="9" id="KW-0255">Endonuclease</keyword>
<dbReference type="Gene3D" id="2.40.70.10">
    <property type="entry name" value="Acid Proteases"/>
    <property type="match status" value="1"/>
</dbReference>
<dbReference type="RefSeq" id="YP_009165750.1">
    <property type="nucleotide sequence ID" value="NC_027924.1"/>
</dbReference>
<dbReference type="Pfam" id="PF17917">
    <property type="entry name" value="RT_RNaseH"/>
    <property type="match status" value="1"/>
</dbReference>
<protein>
    <recommendedName>
        <fullName evidence="3">Enzymatic polyprotein</fullName>
        <ecNumber evidence="2">2.7.7.49</ecNumber>
    </recommendedName>
</protein>
<dbReference type="InterPro" id="IPR021109">
    <property type="entry name" value="Peptidase_aspartic_dom_sf"/>
</dbReference>
<evidence type="ECO:0000313" key="14">
    <source>
        <dbReference type="EMBL" id="ALD49090.1"/>
    </source>
</evidence>
<keyword evidence="11" id="KW-0695">RNA-directed DNA polymerase</keyword>
<evidence type="ECO:0000256" key="9">
    <source>
        <dbReference type="ARBA" id="ARBA00022759"/>
    </source>
</evidence>
<dbReference type="InterPro" id="IPR000477">
    <property type="entry name" value="RT_dom"/>
</dbReference>
<evidence type="ECO:0000256" key="7">
    <source>
        <dbReference type="ARBA" id="ARBA00022722"/>
    </source>
</evidence>
<dbReference type="SUPFAM" id="SSF50630">
    <property type="entry name" value="Acid proteases"/>
    <property type="match status" value="1"/>
</dbReference>
<evidence type="ECO:0000256" key="2">
    <source>
        <dbReference type="ARBA" id="ARBA00012493"/>
    </source>
</evidence>
<keyword evidence="10" id="KW-0378">Hydrolase</keyword>
<dbReference type="PROSITE" id="PS50878">
    <property type="entry name" value="RT_POL"/>
    <property type="match status" value="1"/>
</dbReference>
<feature type="domain" description="Reverse transcriptase" evidence="13">
    <location>
        <begin position="275"/>
        <end position="457"/>
    </location>
</feature>
<dbReference type="PANTHER" id="PTHR33064">
    <property type="entry name" value="POL PROTEIN"/>
    <property type="match status" value="1"/>
</dbReference>
<dbReference type="Gene3D" id="3.10.10.10">
    <property type="entry name" value="HIV Type 1 Reverse Transcriptase, subunit A, domain 1"/>
    <property type="match status" value="1"/>
</dbReference>
<comment type="function">
    <text evidence="12">Encodes for at least two polypeptides: protease (PR) and reverse transcriptase (RT). The protease processes the polyprotein in cis. Reverse transcriptase is multifunctional enzyme that converts the viral RNA genome into dsDNA in viral cytoplasmic capsids. This enzyme displays a DNA polymerase activity that can copy either DNA or RNA templates, and a ribonuclease H (RNase H) activity that cleaves the RNA strand of RNA-DNA heteroduplexes in a partially processive 3'- to 5'-endonucleasic mode. Neo-synthesized pregenomic RNA (pgRNA) are encapsidated, and reverse-transcribed inside the nucleocapsid. Partial (+)DNA is synthesized from the (-)DNA template and generates the relaxed circular DNA (RC-DNA) genome. After budding and infection, the RC-DNA migrates in the nucleus, and is converted into a plasmid-like covalently closed circular DNA (cccDNA).</text>
</comment>
<dbReference type="GeneID" id="26040127"/>
<dbReference type="InterPro" id="IPR051320">
    <property type="entry name" value="Viral_Replic_Matur_Polypro"/>
</dbReference>
<dbReference type="InterPro" id="IPR041373">
    <property type="entry name" value="RT_RNaseH"/>
</dbReference>
<keyword evidence="6" id="KW-0548">Nucleotidyltransferase</keyword>
<keyword evidence="5" id="KW-0808">Transferase</keyword>
<keyword evidence="8" id="KW-0064">Aspartyl protease</keyword>
<dbReference type="Pfam" id="PF00078">
    <property type="entry name" value="RVT_1"/>
    <property type="match status" value="1"/>
</dbReference>
<evidence type="ECO:0000259" key="13">
    <source>
        <dbReference type="PROSITE" id="PS50878"/>
    </source>
</evidence>
<evidence type="ECO:0000256" key="12">
    <source>
        <dbReference type="ARBA" id="ARBA00025678"/>
    </source>
</evidence>
<accession>A0A0M4J1F9</accession>
<dbReference type="SUPFAM" id="SSF56672">
    <property type="entry name" value="DNA/RNA polymerases"/>
    <property type="match status" value="1"/>
</dbReference>
<organism evidence="14 15">
    <name type="scientific">Atractylodes mild mottle virus</name>
    <dbReference type="NCBI Taxonomy" id="1711685"/>
    <lineage>
        <taxon>Viruses</taxon>
        <taxon>Riboviria</taxon>
        <taxon>Pararnavirae</taxon>
        <taxon>Artverviricota</taxon>
        <taxon>Revtraviricetes</taxon>
        <taxon>Ortervirales</taxon>
        <taxon>Caulimoviridae</taxon>
        <taxon>Caulimovirus</taxon>
        <taxon>Caulimovirus maculatractylodei</taxon>
    </lineage>
</organism>
<evidence type="ECO:0000256" key="6">
    <source>
        <dbReference type="ARBA" id="ARBA00022695"/>
    </source>
</evidence>
<dbReference type="InterPro" id="IPR043128">
    <property type="entry name" value="Rev_trsase/Diguanyl_cyclase"/>
</dbReference>
<dbReference type="PANTHER" id="PTHR33064:SF37">
    <property type="entry name" value="RIBONUCLEASE H"/>
    <property type="match status" value="1"/>
</dbReference>
<comment type="similarity">
    <text evidence="1">Belongs to the caulimoviridae enzymatic polyprotein family.</text>
</comment>
<keyword evidence="4" id="KW-0645">Protease</keyword>
<proteinExistence type="inferred from homology"/>
<evidence type="ECO:0000256" key="10">
    <source>
        <dbReference type="ARBA" id="ARBA00022801"/>
    </source>
</evidence>
<name>A0A0M4J1F9_9VIRU</name>
<evidence type="ECO:0000256" key="3">
    <source>
        <dbReference type="ARBA" id="ARBA00013718"/>
    </source>
</evidence>
<keyword evidence="15" id="KW-1185">Reference proteome</keyword>
<evidence type="ECO:0000256" key="8">
    <source>
        <dbReference type="ARBA" id="ARBA00022750"/>
    </source>
</evidence>
<dbReference type="EMBL" id="KR080327">
    <property type="protein sequence ID" value="ALD49090.1"/>
    <property type="molecule type" value="Genomic_DNA"/>
</dbReference>
<dbReference type="Gene3D" id="3.30.70.270">
    <property type="match status" value="2"/>
</dbReference>
<dbReference type="CDD" id="cd01647">
    <property type="entry name" value="RT_LTR"/>
    <property type="match status" value="1"/>
</dbReference>